<evidence type="ECO:0000256" key="3">
    <source>
        <dbReference type="ARBA" id="ARBA00023002"/>
    </source>
</evidence>
<dbReference type="PANTHER" id="PTHR43110:SF1">
    <property type="entry name" value="THIOL PEROXIDASE"/>
    <property type="match status" value="1"/>
</dbReference>
<evidence type="ECO:0000256" key="1">
    <source>
        <dbReference type="ARBA" id="ARBA00022559"/>
    </source>
</evidence>
<dbReference type="Gene3D" id="3.40.30.10">
    <property type="entry name" value="Glutaredoxin"/>
    <property type="match status" value="1"/>
</dbReference>
<comment type="miscellaneous">
    <text evidence="6">The active site is a conserved redox-active cysteine residue, the peroxidatic cysteine (C(P)), which makes the nucleophilic attack on the peroxide substrate. The peroxide oxidizes the C(P)-SH to cysteine sulfenic acid (C(P)-SOH), which then reacts with another cysteine residue, the resolving cysteine (C(R)), to form a disulfide bridge. The disulfide is subsequently reduced by an appropriate electron donor to complete the catalytic cycle. In this atypical 2-Cys peroxiredoxin, C(R) is present in the same subunit to form an intramolecular disulfide. The disulfide is subsequently reduced by thioredoxin.</text>
</comment>
<dbReference type="PROSITE" id="PS01265">
    <property type="entry name" value="TPX"/>
    <property type="match status" value="1"/>
</dbReference>
<keyword evidence="9" id="KW-1185">Reference proteome</keyword>
<comment type="similarity">
    <text evidence="6">Belongs to the peroxiredoxin family. Tpx subfamily.</text>
</comment>
<evidence type="ECO:0000313" key="9">
    <source>
        <dbReference type="Proteomes" id="UP001200022"/>
    </source>
</evidence>
<name>A0ABS9IJU2_9FLAO</name>
<dbReference type="NCBIfam" id="NF001808">
    <property type="entry name" value="PRK00522.1"/>
    <property type="match status" value="1"/>
</dbReference>
<evidence type="ECO:0000256" key="5">
    <source>
        <dbReference type="ARBA" id="ARBA00023284"/>
    </source>
</evidence>
<dbReference type="EMBL" id="JAKKDV010000003">
    <property type="protein sequence ID" value="MCF7560847.1"/>
    <property type="molecule type" value="Genomic_DNA"/>
</dbReference>
<dbReference type="InterPro" id="IPR036249">
    <property type="entry name" value="Thioredoxin-like_sf"/>
</dbReference>
<comment type="subunit">
    <text evidence="6">Homodimer.</text>
</comment>
<evidence type="ECO:0000313" key="8">
    <source>
        <dbReference type="EMBL" id="MCF7560847.1"/>
    </source>
</evidence>
<comment type="caution">
    <text evidence="8">The sequence shown here is derived from an EMBL/GenBank/DDBJ whole genome shotgun (WGS) entry which is preliminary data.</text>
</comment>
<sequence>MANITLGGNPIKTSGSLPSINNQLFDFELVATDLSTKTLNDFIGTRLILNIFPSVNTRVCATSVRQFNTEASELENTKILCISRDLPFSQDQFCAAEGLNNVVMLSDFKTGKFGKDYGLMIVNGAFEGLLSRSIIVADEKGKIIYTEQVPEIGQEPNYKAALDVLYNE</sequence>
<dbReference type="CDD" id="cd03014">
    <property type="entry name" value="PRX_Atyp2cys"/>
    <property type="match status" value="1"/>
</dbReference>
<protein>
    <recommendedName>
        <fullName evidence="6">Thiol peroxidase</fullName>
        <shortName evidence="6">Tpx</shortName>
        <ecNumber evidence="6">1.11.1.24</ecNumber>
    </recommendedName>
    <alternativeName>
        <fullName evidence="6">Peroxiredoxin tpx</fullName>
        <shortName evidence="6">Prx</shortName>
    </alternativeName>
    <alternativeName>
        <fullName evidence="6">Thioredoxin peroxidase</fullName>
    </alternativeName>
    <alternativeName>
        <fullName evidence="6">Thioredoxin-dependent peroxiredoxin</fullName>
    </alternativeName>
</protein>
<dbReference type="Pfam" id="PF08534">
    <property type="entry name" value="Redoxin"/>
    <property type="match status" value="1"/>
</dbReference>
<evidence type="ECO:0000256" key="2">
    <source>
        <dbReference type="ARBA" id="ARBA00022862"/>
    </source>
</evidence>
<accession>A0ABS9IJU2</accession>
<reference evidence="8 9" key="1">
    <citation type="submission" date="2022-01" db="EMBL/GenBank/DDBJ databases">
        <title>Draft genome sequence of Sabulilitoribacter multivorans KCTC 32326.</title>
        <authorList>
            <person name="Oh J.-S."/>
        </authorList>
    </citation>
    <scope>NUCLEOTIDE SEQUENCE [LARGE SCALE GENOMIC DNA]</scope>
    <source>
        <strain evidence="8 9">M-M16</strain>
    </source>
</reference>
<comment type="catalytic activity">
    <reaction evidence="6">
        <text>a hydroperoxide + [thioredoxin]-dithiol = an alcohol + [thioredoxin]-disulfide + H2O</text>
        <dbReference type="Rhea" id="RHEA:62620"/>
        <dbReference type="Rhea" id="RHEA-COMP:10698"/>
        <dbReference type="Rhea" id="RHEA-COMP:10700"/>
        <dbReference type="ChEBI" id="CHEBI:15377"/>
        <dbReference type="ChEBI" id="CHEBI:29950"/>
        <dbReference type="ChEBI" id="CHEBI:30879"/>
        <dbReference type="ChEBI" id="CHEBI:35924"/>
        <dbReference type="ChEBI" id="CHEBI:50058"/>
        <dbReference type="EC" id="1.11.1.24"/>
    </reaction>
</comment>
<keyword evidence="3 6" id="KW-0560">Oxidoreductase</keyword>
<feature type="domain" description="Thioredoxin" evidence="7">
    <location>
        <begin position="18"/>
        <end position="168"/>
    </location>
</feature>
<dbReference type="PANTHER" id="PTHR43110">
    <property type="entry name" value="THIOL PEROXIDASE"/>
    <property type="match status" value="1"/>
</dbReference>
<organism evidence="8 9">
    <name type="scientific">Flaviramulus multivorans</name>
    <dbReference type="NCBI Taxonomy" id="1304750"/>
    <lineage>
        <taxon>Bacteria</taxon>
        <taxon>Pseudomonadati</taxon>
        <taxon>Bacteroidota</taxon>
        <taxon>Flavobacteriia</taxon>
        <taxon>Flavobacteriales</taxon>
        <taxon>Flavobacteriaceae</taxon>
        <taxon>Flaviramulus</taxon>
    </lineage>
</organism>
<keyword evidence="4 6" id="KW-1015">Disulfide bond</keyword>
<dbReference type="InterPro" id="IPR013740">
    <property type="entry name" value="Redoxin"/>
</dbReference>
<dbReference type="PROSITE" id="PS51352">
    <property type="entry name" value="THIOREDOXIN_2"/>
    <property type="match status" value="1"/>
</dbReference>
<proteinExistence type="inferred from homology"/>
<gene>
    <name evidence="6 8" type="primary">tpx</name>
    <name evidence="8" type="ORF">L3X39_09370</name>
</gene>
<keyword evidence="5 6" id="KW-0676">Redox-active center</keyword>
<evidence type="ECO:0000259" key="7">
    <source>
        <dbReference type="PROSITE" id="PS51352"/>
    </source>
</evidence>
<keyword evidence="2 6" id="KW-0049">Antioxidant</keyword>
<dbReference type="Proteomes" id="UP001200022">
    <property type="component" value="Unassembled WGS sequence"/>
</dbReference>
<dbReference type="InterPro" id="IPR018219">
    <property type="entry name" value="Tpx_CS"/>
</dbReference>
<comment type="function">
    <text evidence="6">Thiol-specific peroxidase that catalyzes the reduction of hydrogen peroxide and organic hydroperoxides to water and alcohols, respectively. Plays a role in cell protection against oxidative stress by detoxifying peroxides.</text>
</comment>
<dbReference type="InterPro" id="IPR013766">
    <property type="entry name" value="Thioredoxin_domain"/>
</dbReference>
<keyword evidence="1 6" id="KW-0575">Peroxidase</keyword>
<feature type="disulfide bond" description="Redox-active" evidence="6">
    <location>
        <begin position="60"/>
        <end position="94"/>
    </location>
</feature>
<dbReference type="GO" id="GO:0004601">
    <property type="term" value="F:peroxidase activity"/>
    <property type="evidence" value="ECO:0007669"/>
    <property type="project" value="UniProtKB-KW"/>
</dbReference>
<dbReference type="HAMAP" id="MF_00269">
    <property type="entry name" value="Tpx"/>
    <property type="match status" value="1"/>
</dbReference>
<dbReference type="InterPro" id="IPR050455">
    <property type="entry name" value="Tpx_Peroxidase_subfamily"/>
</dbReference>
<dbReference type="EC" id="1.11.1.24" evidence="6"/>
<dbReference type="SUPFAM" id="SSF52833">
    <property type="entry name" value="Thioredoxin-like"/>
    <property type="match status" value="1"/>
</dbReference>
<dbReference type="InterPro" id="IPR002065">
    <property type="entry name" value="TPX"/>
</dbReference>
<dbReference type="RefSeq" id="WP_237231526.1">
    <property type="nucleotide sequence ID" value="NZ_JAKKDV010000003.1"/>
</dbReference>
<evidence type="ECO:0000256" key="4">
    <source>
        <dbReference type="ARBA" id="ARBA00023157"/>
    </source>
</evidence>
<feature type="active site" description="Cysteine sulfenic acid (-SOH) intermediate" evidence="6">
    <location>
        <position position="60"/>
    </location>
</feature>
<evidence type="ECO:0000256" key="6">
    <source>
        <dbReference type="HAMAP-Rule" id="MF_00269"/>
    </source>
</evidence>